<dbReference type="Gene3D" id="3.50.50.60">
    <property type="entry name" value="FAD/NAD(P)-binding domain"/>
    <property type="match status" value="1"/>
</dbReference>
<feature type="domain" description="FAD dependent oxidoreductase" evidence="2">
    <location>
        <begin position="11"/>
        <end position="358"/>
    </location>
</feature>
<name>A0ABD5Q1Q0_9EURY</name>
<reference evidence="3 4" key="1">
    <citation type="journal article" date="2019" name="Int. J. Syst. Evol. Microbiol.">
        <title>The Global Catalogue of Microorganisms (GCM) 10K type strain sequencing project: providing services to taxonomists for standard genome sequencing and annotation.</title>
        <authorList>
            <consortium name="The Broad Institute Genomics Platform"/>
            <consortium name="The Broad Institute Genome Sequencing Center for Infectious Disease"/>
            <person name="Wu L."/>
            <person name="Ma J."/>
        </authorList>
    </citation>
    <scope>NUCLEOTIDE SEQUENCE [LARGE SCALE GENOMIC DNA]</scope>
    <source>
        <strain evidence="3 4">XZYJ18</strain>
    </source>
</reference>
<dbReference type="EC" id="1.-.-.-" evidence="3"/>
<dbReference type="Gene3D" id="3.30.9.10">
    <property type="entry name" value="D-Amino Acid Oxidase, subunit A, domain 2"/>
    <property type="match status" value="1"/>
</dbReference>
<evidence type="ECO:0000313" key="3">
    <source>
        <dbReference type="EMBL" id="MFC4824121.1"/>
    </source>
</evidence>
<dbReference type="AlphaFoldDB" id="A0ABD5Q1Q0"/>
<dbReference type="GeneID" id="73045199"/>
<keyword evidence="1 3" id="KW-0560">Oxidoreductase</keyword>
<comment type="caution">
    <text evidence="3">The sequence shown here is derived from an EMBL/GenBank/DDBJ whole genome shotgun (WGS) entry which is preliminary data.</text>
</comment>
<keyword evidence="4" id="KW-1185">Reference proteome</keyword>
<protein>
    <submittedName>
        <fullName evidence="3">NAD(P)/FAD-dependent oxidoreductase</fullName>
        <ecNumber evidence="3">1.-.-.-</ecNumber>
    </submittedName>
</protein>
<evidence type="ECO:0000313" key="4">
    <source>
        <dbReference type="Proteomes" id="UP001595945"/>
    </source>
</evidence>
<dbReference type="GO" id="GO:0016491">
    <property type="term" value="F:oxidoreductase activity"/>
    <property type="evidence" value="ECO:0007669"/>
    <property type="project" value="UniProtKB-KW"/>
</dbReference>
<dbReference type="Pfam" id="PF01266">
    <property type="entry name" value="DAO"/>
    <property type="match status" value="1"/>
</dbReference>
<accession>A0ABD5Q1Q0</accession>
<dbReference type="PANTHER" id="PTHR13847">
    <property type="entry name" value="SARCOSINE DEHYDROGENASE-RELATED"/>
    <property type="match status" value="1"/>
</dbReference>
<dbReference type="InterPro" id="IPR006076">
    <property type="entry name" value="FAD-dep_OxRdtase"/>
</dbReference>
<dbReference type="SUPFAM" id="SSF51905">
    <property type="entry name" value="FAD/NAD(P)-binding domain"/>
    <property type="match status" value="1"/>
</dbReference>
<proteinExistence type="predicted"/>
<evidence type="ECO:0000256" key="1">
    <source>
        <dbReference type="ARBA" id="ARBA00023002"/>
    </source>
</evidence>
<dbReference type="InterPro" id="IPR036188">
    <property type="entry name" value="FAD/NAD-bd_sf"/>
</dbReference>
<dbReference type="RefSeq" id="WP_254266806.1">
    <property type="nucleotide sequence ID" value="NZ_CP100400.1"/>
</dbReference>
<organism evidence="3 4">
    <name type="scientific">Halorussus aquaticus</name>
    <dbReference type="NCBI Taxonomy" id="2953748"/>
    <lineage>
        <taxon>Archaea</taxon>
        <taxon>Methanobacteriati</taxon>
        <taxon>Methanobacteriota</taxon>
        <taxon>Stenosarchaea group</taxon>
        <taxon>Halobacteria</taxon>
        <taxon>Halobacteriales</taxon>
        <taxon>Haladaptataceae</taxon>
        <taxon>Halorussus</taxon>
    </lineage>
</organism>
<dbReference type="Proteomes" id="UP001595945">
    <property type="component" value="Unassembled WGS sequence"/>
</dbReference>
<dbReference type="EMBL" id="JBHSHT010000001">
    <property type="protein sequence ID" value="MFC4824121.1"/>
    <property type="molecule type" value="Genomic_DNA"/>
</dbReference>
<sequence>MRGSDETRPTVAVIGGGAVGVTAAYDLARRDAEVVVYEKGEIGGASTGRAAGVLYDAFAAPEDARVGERAIERFREFSGDGDFEFRETPYVWFAREGDEKRAEALREQVPQMREQGRDVSFADVADLRDRFSAVDWSDVGVAAVAENAGHTDPGSYADLLAEKARDAGATVRTGVEARVDADDLAVDSVAAESAAADDGRERELFDAILVAAGAHTKRLLAIAGIPVPLKPYRVQALTAGYDEERRADLPMCYDATGGYYLRPHPEGLLAGDGTEEVESDPDDWKRDADREFRDITRDRLARRLGDFGAVRDSWAGLCVATPDRDPLLGELRDGLFVAAGWQGHGFMRAPALGEAAAESILGETPLPEFDPNRFEGDEEFDVVEGMTVE</sequence>
<gene>
    <name evidence="3" type="ORF">ACFO9K_07585</name>
</gene>
<evidence type="ECO:0000259" key="2">
    <source>
        <dbReference type="Pfam" id="PF01266"/>
    </source>
</evidence>
<dbReference type="PANTHER" id="PTHR13847:SF287">
    <property type="entry name" value="FAD-DEPENDENT OXIDOREDUCTASE DOMAIN-CONTAINING PROTEIN 1"/>
    <property type="match status" value="1"/>
</dbReference>